<evidence type="ECO:0000256" key="2">
    <source>
        <dbReference type="ARBA" id="ARBA00004236"/>
    </source>
</evidence>
<keyword evidence="7" id="KW-0677">Repeat</keyword>
<evidence type="ECO:0000256" key="3">
    <source>
        <dbReference type="ARBA" id="ARBA00004496"/>
    </source>
</evidence>
<dbReference type="GO" id="GO:0005634">
    <property type="term" value="C:nucleus"/>
    <property type="evidence" value="ECO:0007669"/>
    <property type="project" value="UniProtKB-SubCell"/>
</dbReference>
<dbReference type="InterPro" id="IPR035892">
    <property type="entry name" value="C2_domain_sf"/>
</dbReference>
<keyword evidence="8" id="KW-0106">Calcium</keyword>
<dbReference type="FunFam" id="2.60.40.150:FF:000042">
    <property type="entry name" value="Copine 3"/>
    <property type="match status" value="1"/>
</dbReference>
<dbReference type="GO" id="GO:0005737">
    <property type="term" value="C:cytoplasm"/>
    <property type="evidence" value="ECO:0007669"/>
    <property type="project" value="UniProtKB-SubCell"/>
</dbReference>
<dbReference type="GO" id="GO:0005886">
    <property type="term" value="C:plasma membrane"/>
    <property type="evidence" value="ECO:0007669"/>
    <property type="project" value="UniProtKB-SubCell"/>
</dbReference>
<proteinExistence type="predicted"/>
<dbReference type="PANTHER" id="PTHR10857:SF106">
    <property type="entry name" value="C2 DOMAIN-CONTAINING PROTEIN"/>
    <property type="match status" value="1"/>
</dbReference>
<dbReference type="SMART" id="SM00239">
    <property type="entry name" value="C2"/>
    <property type="match status" value="2"/>
</dbReference>
<dbReference type="Gene3D" id="2.60.40.150">
    <property type="entry name" value="C2 domain"/>
    <property type="match status" value="2"/>
</dbReference>
<name>A0A553P9U2_TIGCA</name>
<reference evidence="13 14" key="1">
    <citation type="journal article" date="2018" name="Nat. Ecol. Evol.">
        <title>Genomic signatures of mitonuclear coevolution across populations of Tigriopus californicus.</title>
        <authorList>
            <person name="Barreto F.S."/>
            <person name="Watson E.T."/>
            <person name="Lima T.G."/>
            <person name="Willett C.S."/>
            <person name="Edmands S."/>
            <person name="Li W."/>
            <person name="Burton R.S."/>
        </authorList>
    </citation>
    <scope>NUCLEOTIDE SEQUENCE [LARGE SCALE GENOMIC DNA]</scope>
    <source>
        <strain evidence="13 14">San Diego</strain>
    </source>
</reference>
<keyword evidence="6" id="KW-0479">Metal-binding</keyword>
<dbReference type="Pfam" id="PF00168">
    <property type="entry name" value="C2"/>
    <property type="match status" value="2"/>
</dbReference>
<dbReference type="GO" id="GO:0005544">
    <property type="term" value="F:calcium-dependent phospholipid binding"/>
    <property type="evidence" value="ECO:0007669"/>
    <property type="project" value="InterPro"/>
</dbReference>
<evidence type="ECO:0000256" key="8">
    <source>
        <dbReference type="ARBA" id="ARBA00022837"/>
    </source>
</evidence>
<dbReference type="CDD" id="cd04048">
    <property type="entry name" value="C2A_Copine"/>
    <property type="match status" value="1"/>
</dbReference>
<keyword evidence="4" id="KW-1003">Cell membrane</keyword>
<keyword evidence="14" id="KW-1185">Reference proteome</keyword>
<evidence type="ECO:0000256" key="5">
    <source>
        <dbReference type="ARBA" id="ARBA00022490"/>
    </source>
</evidence>
<dbReference type="Proteomes" id="UP000318571">
    <property type="component" value="Chromosome 2"/>
</dbReference>
<dbReference type="AlphaFoldDB" id="A0A553P9U2"/>
<dbReference type="PROSITE" id="PS50004">
    <property type="entry name" value="C2"/>
    <property type="match status" value="2"/>
</dbReference>
<evidence type="ECO:0000256" key="10">
    <source>
        <dbReference type="ARBA" id="ARBA00023242"/>
    </source>
</evidence>
<accession>A0A553P9U2</accession>
<keyword evidence="5" id="KW-0963">Cytoplasm</keyword>
<sequence length="307" mass="33742">MSGFVMPGQVSNSPGGSGGSFSTGQGSTPTLEISVACQNLANKDWTSKSDPFCVLYELSGSHWQEMGRTETIQDCLEPAWQTKFLVNNSQQLLKFEVYDHDKDSSNLKRQDFLGGLEVPLANLVTAPGGRFISVMKEGPSKRGRFTFVTEARTDNSDTITLQLAAEKVDKKDMFSKSDPYFVLSKSAVQGNFVTVHKSETIKNTLNPVWAPITIPVVDVCNGDYDRKLQIEVYDWDSNGSHDIIGSFTTTLREMGSAMVAGKDFPLINSKKLSKKGYKNSGIVKLKSFKVGGEYQLACLPSIKRNGH</sequence>
<dbReference type="GO" id="GO:0071277">
    <property type="term" value="P:cellular response to calcium ion"/>
    <property type="evidence" value="ECO:0007669"/>
    <property type="project" value="TreeGrafter"/>
</dbReference>
<evidence type="ECO:0000256" key="9">
    <source>
        <dbReference type="ARBA" id="ARBA00023136"/>
    </source>
</evidence>
<evidence type="ECO:0000256" key="6">
    <source>
        <dbReference type="ARBA" id="ARBA00022723"/>
    </source>
</evidence>
<evidence type="ECO:0000256" key="1">
    <source>
        <dbReference type="ARBA" id="ARBA00004123"/>
    </source>
</evidence>
<evidence type="ECO:0000256" key="11">
    <source>
        <dbReference type="SAM" id="MobiDB-lite"/>
    </source>
</evidence>
<dbReference type="OMA" id="QNIGARE"/>
<feature type="domain" description="C2" evidence="12">
    <location>
        <begin position="13"/>
        <end position="133"/>
    </location>
</feature>
<keyword evidence="10" id="KW-0539">Nucleus</keyword>
<organism evidence="13 14">
    <name type="scientific">Tigriopus californicus</name>
    <name type="common">Marine copepod</name>
    <dbReference type="NCBI Taxonomy" id="6832"/>
    <lineage>
        <taxon>Eukaryota</taxon>
        <taxon>Metazoa</taxon>
        <taxon>Ecdysozoa</taxon>
        <taxon>Arthropoda</taxon>
        <taxon>Crustacea</taxon>
        <taxon>Multicrustacea</taxon>
        <taxon>Hexanauplia</taxon>
        <taxon>Copepoda</taxon>
        <taxon>Harpacticoida</taxon>
        <taxon>Harpacticidae</taxon>
        <taxon>Tigriopus</taxon>
    </lineage>
</organism>
<comment type="caution">
    <text evidence="13">The sequence shown here is derived from an EMBL/GenBank/DDBJ whole genome shotgun (WGS) entry which is preliminary data.</text>
</comment>
<dbReference type="PANTHER" id="PTHR10857">
    <property type="entry name" value="COPINE"/>
    <property type="match status" value="1"/>
</dbReference>
<dbReference type="InterPro" id="IPR000008">
    <property type="entry name" value="C2_dom"/>
</dbReference>
<feature type="region of interest" description="Disordered" evidence="11">
    <location>
        <begin position="1"/>
        <end position="26"/>
    </location>
</feature>
<comment type="subcellular location">
    <subcellularLocation>
        <location evidence="2">Cell membrane</location>
    </subcellularLocation>
    <subcellularLocation>
        <location evidence="3">Cytoplasm</location>
    </subcellularLocation>
    <subcellularLocation>
        <location evidence="1">Nucleus</location>
    </subcellularLocation>
</comment>
<dbReference type="CDD" id="cd04047">
    <property type="entry name" value="C2B_Copine"/>
    <property type="match status" value="1"/>
</dbReference>
<gene>
    <name evidence="13" type="ORF">TCAL_12492</name>
</gene>
<evidence type="ECO:0000259" key="12">
    <source>
        <dbReference type="PROSITE" id="PS50004"/>
    </source>
</evidence>
<evidence type="ECO:0000313" key="13">
    <source>
        <dbReference type="EMBL" id="TRY74457.1"/>
    </source>
</evidence>
<dbReference type="STRING" id="6832.A0A553P9U2"/>
<evidence type="ECO:0000313" key="14">
    <source>
        <dbReference type="Proteomes" id="UP000318571"/>
    </source>
</evidence>
<protein>
    <recommendedName>
        <fullName evidence="12">C2 domain-containing protein</fullName>
    </recommendedName>
</protein>
<evidence type="ECO:0000256" key="4">
    <source>
        <dbReference type="ARBA" id="ARBA00022475"/>
    </source>
</evidence>
<dbReference type="InterPro" id="IPR045052">
    <property type="entry name" value="Copine"/>
</dbReference>
<dbReference type="InterPro" id="IPR037768">
    <property type="entry name" value="C2B_Copine"/>
</dbReference>
<feature type="domain" description="C2" evidence="12">
    <location>
        <begin position="141"/>
        <end position="266"/>
    </location>
</feature>
<dbReference type="EMBL" id="VCGU01000005">
    <property type="protein sequence ID" value="TRY74457.1"/>
    <property type="molecule type" value="Genomic_DNA"/>
</dbReference>
<dbReference type="OrthoDB" id="5855668at2759"/>
<keyword evidence="9" id="KW-0472">Membrane</keyword>
<dbReference type="SUPFAM" id="SSF49562">
    <property type="entry name" value="C2 domain (Calcium/lipid-binding domain, CaLB)"/>
    <property type="match status" value="2"/>
</dbReference>
<dbReference type="GO" id="GO:0046872">
    <property type="term" value="F:metal ion binding"/>
    <property type="evidence" value="ECO:0007669"/>
    <property type="project" value="UniProtKB-KW"/>
</dbReference>
<evidence type="ECO:0000256" key="7">
    <source>
        <dbReference type="ARBA" id="ARBA00022737"/>
    </source>
</evidence>